<reference evidence="1 2" key="1">
    <citation type="submission" date="2017-07" db="EMBL/GenBank/DDBJ databases">
        <title>Leptospira spp. isolated from tropical soils.</title>
        <authorList>
            <person name="Thibeaux R."/>
            <person name="Iraola G."/>
            <person name="Ferres I."/>
            <person name="Bierque E."/>
            <person name="Girault D."/>
            <person name="Soupe-Gilbert M.-E."/>
            <person name="Picardeau M."/>
            <person name="Goarant C."/>
        </authorList>
    </citation>
    <scope>NUCLEOTIDE SEQUENCE [LARGE SCALE GENOMIC DNA]</scope>
    <source>
        <strain evidence="1 2">ES4-C-A1</strain>
    </source>
</reference>
<dbReference type="Proteomes" id="UP000231843">
    <property type="component" value="Unassembled WGS sequence"/>
</dbReference>
<name>A0A2N0A0W2_9LEPT</name>
<accession>A0A2N0A0W2</accession>
<organism evidence="1 2">
    <name type="scientific">Leptospira neocaledonica</name>
    <dbReference type="NCBI Taxonomy" id="2023192"/>
    <lineage>
        <taxon>Bacteria</taxon>
        <taxon>Pseudomonadati</taxon>
        <taxon>Spirochaetota</taxon>
        <taxon>Spirochaetia</taxon>
        <taxon>Leptospirales</taxon>
        <taxon>Leptospiraceae</taxon>
        <taxon>Leptospira</taxon>
    </lineage>
</organism>
<sequence length="119" mass="13247">MNLISLFQRRKEGQIQNVESVSADWEEAIFICSKCAMKISGETNGRRTRLKSELKDALRLEGILGVKVLEVSCLDVCERNRIAIGSSINSKLSKNILLSPPGISGKKLLPIIFPDRFKS</sequence>
<evidence type="ECO:0000313" key="2">
    <source>
        <dbReference type="Proteomes" id="UP000231843"/>
    </source>
</evidence>
<proteinExistence type="predicted"/>
<dbReference type="RefSeq" id="WP_100767664.1">
    <property type="nucleotide sequence ID" value="NZ_NPEA01000003.1"/>
</dbReference>
<gene>
    <name evidence="1" type="ORF">CH365_05865</name>
</gene>
<protein>
    <submittedName>
        <fullName evidence="1">Uncharacterized protein</fullName>
    </submittedName>
</protein>
<dbReference type="OrthoDB" id="329859at2"/>
<dbReference type="EMBL" id="NPEA01000003">
    <property type="protein sequence ID" value="PJZ77952.1"/>
    <property type="molecule type" value="Genomic_DNA"/>
</dbReference>
<dbReference type="AlphaFoldDB" id="A0A2N0A0W2"/>
<keyword evidence="2" id="KW-1185">Reference proteome</keyword>
<comment type="caution">
    <text evidence="1">The sequence shown here is derived from an EMBL/GenBank/DDBJ whole genome shotgun (WGS) entry which is preliminary data.</text>
</comment>
<evidence type="ECO:0000313" key="1">
    <source>
        <dbReference type="EMBL" id="PJZ77952.1"/>
    </source>
</evidence>